<dbReference type="AlphaFoldDB" id="R8BNH8"/>
<feature type="compositionally biased region" description="Acidic residues" evidence="1">
    <location>
        <begin position="92"/>
        <end position="126"/>
    </location>
</feature>
<protein>
    <submittedName>
        <fullName evidence="2">Uncharacterized protein</fullName>
    </submittedName>
</protein>
<organism evidence="2 3">
    <name type="scientific">Phaeoacremonium minimum (strain UCR-PA7)</name>
    <name type="common">Esca disease fungus</name>
    <name type="synonym">Togninia minima</name>
    <dbReference type="NCBI Taxonomy" id="1286976"/>
    <lineage>
        <taxon>Eukaryota</taxon>
        <taxon>Fungi</taxon>
        <taxon>Dikarya</taxon>
        <taxon>Ascomycota</taxon>
        <taxon>Pezizomycotina</taxon>
        <taxon>Sordariomycetes</taxon>
        <taxon>Sordariomycetidae</taxon>
        <taxon>Togniniales</taxon>
        <taxon>Togniniaceae</taxon>
        <taxon>Phaeoacremonium</taxon>
    </lineage>
</organism>
<dbReference type="RefSeq" id="XP_007914249.1">
    <property type="nucleotide sequence ID" value="XM_007916058.1"/>
</dbReference>
<sequence length="340" mass="37078">MYCWPNFKDHPDFAVDKIPRSDVLSSAMEVSAEFGETLSFAEIDEEANRQGVSIWPMIIFEGDKAMNRFHALAMMDETQEYVDSDEGHTDASDQEPGTDLDEYESDGIDDDDINEYSSGDDDEDDLAVLPMSDDLSTAGDFSPSGEHAIEGADAGLNAYPQAQFSSPEAESDTARDIDSSESDEAPARAPKRRKRRAVASSSEDDSGEDVPRKRARTGSRRAAIVSDEDDDRNSVDDVANPPRAQKQTSEEGSDSDSDDEPVPSRPMSLAERLQLNRIQNPVSGSDDESSSSAVPSIRDYGDFQDDDQSVDTGDPGSEEEALSEDALIDGQAEESDDDSW</sequence>
<dbReference type="eggNOG" id="ENOG502SWCQ">
    <property type="taxonomic scope" value="Eukaryota"/>
</dbReference>
<feature type="compositionally biased region" description="Acidic residues" evidence="1">
    <location>
        <begin position="251"/>
        <end position="261"/>
    </location>
</feature>
<evidence type="ECO:0000313" key="3">
    <source>
        <dbReference type="Proteomes" id="UP000014074"/>
    </source>
</evidence>
<proteinExistence type="predicted"/>
<dbReference type="KEGG" id="tmn:UCRPA7_3594"/>
<name>R8BNH8_PHAM7</name>
<reference evidence="3" key="1">
    <citation type="journal article" date="2013" name="Genome Announc.">
        <title>Draft genome sequence of the ascomycete Phaeoacremonium aleophilum strain UCR-PA7, a causal agent of the esca disease complex in grapevines.</title>
        <authorList>
            <person name="Blanco-Ulate B."/>
            <person name="Rolshausen P."/>
            <person name="Cantu D."/>
        </authorList>
    </citation>
    <scope>NUCLEOTIDE SEQUENCE [LARGE SCALE GENOMIC DNA]</scope>
    <source>
        <strain evidence="3">UCR-PA7</strain>
    </source>
</reference>
<dbReference type="Proteomes" id="UP000014074">
    <property type="component" value="Unassembled WGS sequence"/>
</dbReference>
<evidence type="ECO:0000313" key="2">
    <source>
        <dbReference type="EMBL" id="EOO00891.1"/>
    </source>
</evidence>
<dbReference type="EMBL" id="KB933059">
    <property type="protein sequence ID" value="EOO00891.1"/>
    <property type="molecule type" value="Genomic_DNA"/>
</dbReference>
<dbReference type="HOGENOM" id="CLU_816799_0_0_1"/>
<feature type="region of interest" description="Disordered" evidence="1">
    <location>
        <begin position="80"/>
        <end position="340"/>
    </location>
</feature>
<gene>
    <name evidence="2" type="ORF">UCRPA7_3594</name>
</gene>
<dbReference type="GeneID" id="19323955"/>
<evidence type="ECO:0000256" key="1">
    <source>
        <dbReference type="SAM" id="MobiDB-lite"/>
    </source>
</evidence>
<dbReference type="OrthoDB" id="3501032at2759"/>
<feature type="compositionally biased region" description="Acidic residues" evidence="1">
    <location>
        <begin position="316"/>
        <end position="340"/>
    </location>
</feature>
<accession>R8BNH8</accession>
<keyword evidence="3" id="KW-1185">Reference proteome</keyword>